<dbReference type="SUPFAM" id="SSF53335">
    <property type="entry name" value="S-adenosyl-L-methionine-dependent methyltransferases"/>
    <property type="match status" value="1"/>
</dbReference>
<dbReference type="Gene3D" id="3.40.50.150">
    <property type="entry name" value="Vaccinia Virus protein VP39"/>
    <property type="match status" value="1"/>
</dbReference>
<sequence>MIAQWEQKNKRPFIPPLKGWAFLPEVFVKLTKAHKPVDYDHDYDYLTDFWLGEGRQYEERVELEALKKLLPAQGTSLIDLGGGFGRLATAYLDRFEQVVLLDYSLKNLERAQEELLRKHIKKMTLVAADVYNIPFPNSYFEYALCVRVVHHLQDPLAFFQETRRIVKDGGRFILEYANKRNFKEILRFVFRRPHRSPFTMEPSPVGDRILNYYPRYIEITLENSGFKIQEVLSVSNFRQAFLKSFFGSHKLTLLDSLVQRPLGLMRFGPSIFIRVTALSAGSSQSPDEESPDHGGKRSPFYGSYSVHLPSGSPKMEDKPYWQPPFQCPACLSQNILERENEVRCQSCHRAYAKRGLIYDFRLP</sequence>
<dbReference type="InterPro" id="IPR013216">
    <property type="entry name" value="Methyltransf_11"/>
</dbReference>
<dbReference type="AlphaFoldDB" id="A0A6V8P1E4"/>
<gene>
    <name evidence="2" type="ORF">HKBW3S25_00994</name>
</gene>
<dbReference type="PANTHER" id="PTHR43591">
    <property type="entry name" value="METHYLTRANSFERASE"/>
    <property type="match status" value="1"/>
</dbReference>
<feature type="domain" description="Methyltransferase type 11" evidence="1">
    <location>
        <begin position="79"/>
        <end position="174"/>
    </location>
</feature>
<dbReference type="Proteomes" id="UP000543224">
    <property type="component" value="Unassembled WGS sequence"/>
</dbReference>
<dbReference type="CDD" id="cd02440">
    <property type="entry name" value="AdoMet_MTases"/>
    <property type="match status" value="1"/>
</dbReference>
<dbReference type="GO" id="GO:0008757">
    <property type="term" value="F:S-adenosylmethionine-dependent methyltransferase activity"/>
    <property type="evidence" value="ECO:0007669"/>
    <property type="project" value="InterPro"/>
</dbReference>
<accession>A0A6V8P1E4</accession>
<name>A0A6V8P1E4_9ACTN</name>
<proteinExistence type="predicted"/>
<evidence type="ECO:0000313" key="3">
    <source>
        <dbReference type="Proteomes" id="UP000543224"/>
    </source>
</evidence>
<dbReference type="Pfam" id="PF08241">
    <property type="entry name" value="Methyltransf_11"/>
    <property type="match status" value="1"/>
</dbReference>
<dbReference type="InterPro" id="IPR029063">
    <property type="entry name" value="SAM-dependent_MTases_sf"/>
</dbReference>
<dbReference type="EMBL" id="BLRX01000110">
    <property type="protein sequence ID" value="GFP25514.1"/>
    <property type="molecule type" value="Genomic_DNA"/>
</dbReference>
<reference evidence="2 3" key="1">
    <citation type="journal article" date="2020" name="Front. Microbiol.">
        <title>Single-cell genomics of novel Actinobacteria with the Wood-Ljungdahl pathway discovered in a serpentinizing system.</title>
        <authorList>
            <person name="Merino N."/>
            <person name="Kawai M."/>
            <person name="Boyd E.S."/>
            <person name="Colman D.R."/>
            <person name="McGlynn S.E."/>
            <person name="Nealson K.H."/>
            <person name="Kurokawa K."/>
            <person name="Hongoh Y."/>
        </authorList>
    </citation>
    <scope>NUCLEOTIDE SEQUENCE [LARGE SCALE GENOMIC DNA]</scope>
    <source>
        <strain evidence="2 3">S25</strain>
    </source>
</reference>
<dbReference type="PANTHER" id="PTHR43591:SF24">
    <property type="entry name" value="2-METHOXY-6-POLYPRENYL-1,4-BENZOQUINOL METHYLASE, MITOCHONDRIAL"/>
    <property type="match status" value="1"/>
</dbReference>
<evidence type="ECO:0000259" key="1">
    <source>
        <dbReference type="Pfam" id="PF08241"/>
    </source>
</evidence>
<protein>
    <recommendedName>
        <fullName evidence="1">Methyltransferase type 11 domain-containing protein</fullName>
    </recommendedName>
</protein>
<organism evidence="2 3">
    <name type="scientific">Candidatus Hakubella thermalkaliphila</name>
    <dbReference type="NCBI Taxonomy" id="2754717"/>
    <lineage>
        <taxon>Bacteria</taxon>
        <taxon>Bacillati</taxon>
        <taxon>Actinomycetota</taxon>
        <taxon>Actinomycetota incertae sedis</taxon>
        <taxon>Candidatus Hakubellales</taxon>
        <taxon>Candidatus Hakubellaceae</taxon>
        <taxon>Candidatus Hakubella</taxon>
    </lineage>
</organism>
<comment type="caution">
    <text evidence="2">The sequence shown here is derived from an EMBL/GenBank/DDBJ whole genome shotgun (WGS) entry which is preliminary data.</text>
</comment>
<evidence type="ECO:0000313" key="2">
    <source>
        <dbReference type="EMBL" id="GFP25514.1"/>
    </source>
</evidence>